<dbReference type="SMART" id="SM00320">
    <property type="entry name" value="WD40"/>
    <property type="match status" value="5"/>
</dbReference>
<dbReference type="InterPro" id="IPR001680">
    <property type="entry name" value="WD40_rpt"/>
</dbReference>
<organism evidence="8 9">
    <name type="scientific">Trichomonascus ciferrii</name>
    <dbReference type="NCBI Taxonomy" id="44093"/>
    <lineage>
        <taxon>Eukaryota</taxon>
        <taxon>Fungi</taxon>
        <taxon>Dikarya</taxon>
        <taxon>Ascomycota</taxon>
        <taxon>Saccharomycotina</taxon>
        <taxon>Dipodascomycetes</taxon>
        <taxon>Dipodascales</taxon>
        <taxon>Trichomonascaceae</taxon>
        <taxon>Trichomonascus</taxon>
        <taxon>Trichomonascus ciferrii complex</taxon>
    </lineage>
</organism>
<dbReference type="PANTHER" id="PTHR15653">
    <property type="entry name" value="STRIATIN"/>
    <property type="match status" value="1"/>
</dbReference>
<reference evidence="8" key="1">
    <citation type="journal article" date="2019" name="G3 (Bethesda)">
        <title>Genome Assemblies of Two Rare Opportunistic Yeast Pathogens: Diutina rugosa (syn. Candida rugosa) and Trichomonascus ciferrii (syn. Candida ciferrii).</title>
        <authorList>
            <person name="Mixao V."/>
            <person name="Saus E."/>
            <person name="Hansen A.P."/>
            <person name="Lass-Florl C."/>
            <person name="Gabaldon T."/>
        </authorList>
    </citation>
    <scope>NUCLEOTIDE SEQUENCE</scope>
    <source>
        <strain evidence="8">CBS 4856</strain>
    </source>
</reference>
<comment type="caution">
    <text evidence="8">The sequence shown here is derived from an EMBL/GenBank/DDBJ whole genome shotgun (WGS) entry which is preliminary data.</text>
</comment>
<dbReference type="Pfam" id="PF08232">
    <property type="entry name" value="Striatin"/>
    <property type="match status" value="1"/>
</dbReference>
<dbReference type="InterPro" id="IPR051488">
    <property type="entry name" value="WD_repeat_striatin"/>
</dbReference>
<dbReference type="AlphaFoldDB" id="A0A642UQC2"/>
<evidence type="ECO:0000313" key="8">
    <source>
        <dbReference type="EMBL" id="KAA8903389.1"/>
    </source>
</evidence>
<dbReference type="PROSITE" id="PS50294">
    <property type="entry name" value="WD_REPEATS_REGION"/>
    <property type="match status" value="1"/>
</dbReference>
<evidence type="ECO:0000256" key="4">
    <source>
        <dbReference type="PROSITE-ProRule" id="PRU00221"/>
    </source>
</evidence>
<feature type="repeat" description="WD" evidence="4">
    <location>
        <begin position="250"/>
        <end position="290"/>
    </location>
</feature>
<evidence type="ECO:0000256" key="6">
    <source>
        <dbReference type="SAM" id="MobiDB-lite"/>
    </source>
</evidence>
<dbReference type="Proteomes" id="UP000761534">
    <property type="component" value="Unassembled WGS sequence"/>
</dbReference>
<name>A0A642UQC2_9ASCO</name>
<evidence type="ECO:0000256" key="5">
    <source>
        <dbReference type="SAM" id="Coils"/>
    </source>
</evidence>
<dbReference type="VEuPathDB" id="FungiDB:TRICI_005679"/>
<evidence type="ECO:0000256" key="1">
    <source>
        <dbReference type="ARBA" id="ARBA00022574"/>
    </source>
</evidence>
<dbReference type="Gene3D" id="1.20.5.300">
    <property type="match status" value="1"/>
</dbReference>
<dbReference type="Gene3D" id="2.130.10.10">
    <property type="entry name" value="YVTN repeat-like/Quinoprotein amine dehydrogenase"/>
    <property type="match status" value="1"/>
</dbReference>
<dbReference type="EMBL" id="SWFS01000441">
    <property type="protein sequence ID" value="KAA8903389.1"/>
    <property type="molecule type" value="Genomic_DNA"/>
</dbReference>
<dbReference type="PROSITE" id="PS50082">
    <property type="entry name" value="WD_REPEATS_2"/>
    <property type="match status" value="2"/>
</dbReference>
<feature type="domain" description="Striatin N-terminal" evidence="7">
    <location>
        <begin position="1"/>
        <end position="61"/>
    </location>
</feature>
<dbReference type="InterPro" id="IPR013258">
    <property type="entry name" value="Striatin_N"/>
</dbReference>
<dbReference type="OrthoDB" id="727118at2759"/>
<dbReference type="PANTHER" id="PTHR15653:SF0">
    <property type="entry name" value="CONNECTOR OF KINASE TO AP-1, ISOFORM E"/>
    <property type="match status" value="1"/>
</dbReference>
<dbReference type="PROSITE" id="PS00678">
    <property type="entry name" value="WD_REPEATS_1"/>
    <property type="match status" value="1"/>
</dbReference>
<gene>
    <name evidence="8" type="ORF">TRICI_005679</name>
</gene>
<feature type="coiled-coil region" evidence="5">
    <location>
        <begin position="15"/>
        <end position="49"/>
    </location>
</feature>
<feature type="region of interest" description="Disordered" evidence="6">
    <location>
        <begin position="116"/>
        <end position="150"/>
    </location>
</feature>
<accession>A0A642UQC2</accession>
<dbReference type="Pfam" id="PF00400">
    <property type="entry name" value="WD40"/>
    <property type="match status" value="3"/>
</dbReference>
<dbReference type="InterPro" id="IPR015943">
    <property type="entry name" value="WD40/YVTN_repeat-like_dom_sf"/>
</dbReference>
<keyword evidence="3 5" id="KW-0175">Coiled coil</keyword>
<dbReference type="SUPFAM" id="SSF50978">
    <property type="entry name" value="WD40 repeat-like"/>
    <property type="match status" value="1"/>
</dbReference>
<evidence type="ECO:0000259" key="7">
    <source>
        <dbReference type="Pfam" id="PF08232"/>
    </source>
</evidence>
<keyword evidence="1 4" id="KW-0853">WD repeat</keyword>
<feature type="repeat" description="WD" evidence="4">
    <location>
        <begin position="383"/>
        <end position="416"/>
    </location>
</feature>
<evidence type="ECO:0000256" key="2">
    <source>
        <dbReference type="ARBA" id="ARBA00022737"/>
    </source>
</evidence>
<evidence type="ECO:0000256" key="3">
    <source>
        <dbReference type="ARBA" id="ARBA00023054"/>
    </source>
</evidence>
<protein>
    <recommendedName>
        <fullName evidence="7">Striatin N-terminal domain-containing protein</fullName>
    </recommendedName>
</protein>
<keyword evidence="2" id="KW-0677">Repeat</keyword>
<dbReference type="InterPro" id="IPR019775">
    <property type="entry name" value="WD40_repeat_CS"/>
</dbReference>
<sequence length="462" mass="51122">MRYLQTEWQRNERDRIQWELERAEMKTRIARLEGEKRGLQLLVEDQAKKLKILQASLKQADNGDDVRGLLKEAQEQFDGCVQETAEADVSQLVESRHYLEKCIQEVEYLLQASSLDHQAEPEPEPEPSGRGAEPDEEPEPQQQMMNRKKQHNDWAVKFALETRSAVRCVASGFDNELVGGCQDGGVCVWKFMGTKKTSREFAPHEHPVSALAVAQGDVVFTADVNGTVAKWPLDPDPGSEGEAEEPQMRFSAHGSAVRRVLPCEADVVATASDDGTVKVWRLNDEAVEGTPASIVLMPSTSEALHAAPAGVGYYRGNVVVGYSNGSVEMFDVDTGASVHSFEVRLPPIRSLTVLLDHKLIVTGHDDGTIRFVDIQSKECTQTIRAHARPVTNLSVTAAERHLISSSTDSFVKLWNMVGQNRGQLVYSLEVPGSAVDARYICDNFVAVKSTAALKIYDTKEDY</sequence>
<proteinExistence type="predicted"/>
<keyword evidence="9" id="KW-1185">Reference proteome</keyword>
<dbReference type="InterPro" id="IPR036322">
    <property type="entry name" value="WD40_repeat_dom_sf"/>
</dbReference>
<evidence type="ECO:0000313" key="9">
    <source>
        <dbReference type="Proteomes" id="UP000761534"/>
    </source>
</evidence>